<evidence type="ECO:0000256" key="6">
    <source>
        <dbReference type="ARBA" id="ARBA00023004"/>
    </source>
</evidence>
<gene>
    <name evidence="10" type="ORF">SAMN05421882_106116</name>
</gene>
<dbReference type="RefSeq" id="WP_074668094.1">
    <property type="nucleotide sequence ID" value="NZ_FNNH01000061.1"/>
</dbReference>
<dbReference type="PROSITE" id="PS51007">
    <property type="entry name" value="CYTC"/>
    <property type="match status" value="1"/>
</dbReference>
<dbReference type="GO" id="GO:0046872">
    <property type="term" value="F:metal ion binding"/>
    <property type="evidence" value="ECO:0007669"/>
    <property type="project" value="UniProtKB-KW"/>
</dbReference>
<evidence type="ECO:0000313" key="11">
    <source>
        <dbReference type="Proteomes" id="UP000183454"/>
    </source>
</evidence>
<evidence type="ECO:0000256" key="1">
    <source>
        <dbReference type="ARBA" id="ARBA00004196"/>
    </source>
</evidence>
<keyword evidence="4 8" id="KW-0732">Signal</keyword>
<dbReference type="InterPro" id="IPR051395">
    <property type="entry name" value="Cytochrome_c_Peroxidase/MauG"/>
</dbReference>
<accession>A0A1H2YZ75</accession>
<dbReference type="AlphaFoldDB" id="A0A1H2YZ75"/>
<keyword evidence="6 7" id="KW-0408">Iron</keyword>
<dbReference type="Proteomes" id="UP000183454">
    <property type="component" value="Unassembled WGS sequence"/>
</dbReference>
<proteinExistence type="predicted"/>
<evidence type="ECO:0000313" key="10">
    <source>
        <dbReference type="EMBL" id="SDX10377.1"/>
    </source>
</evidence>
<evidence type="ECO:0000256" key="8">
    <source>
        <dbReference type="SAM" id="SignalP"/>
    </source>
</evidence>
<evidence type="ECO:0000259" key="9">
    <source>
        <dbReference type="PROSITE" id="PS51007"/>
    </source>
</evidence>
<protein>
    <submittedName>
        <fullName evidence="10">Cytochrome c peroxidase</fullName>
    </submittedName>
</protein>
<comment type="subcellular location">
    <subcellularLocation>
        <location evidence="1">Cell envelope</location>
    </subcellularLocation>
</comment>
<dbReference type="GO" id="GO:0009055">
    <property type="term" value="F:electron transfer activity"/>
    <property type="evidence" value="ECO:0007669"/>
    <property type="project" value="InterPro"/>
</dbReference>
<dbReference type="SUPFAM" id="SSF46626">
    <property type="entry name" value="Cytochrome c"/>
    <property type="match status" value="2"/>
</dbReference>
<feature type="chain" id="PRO_5010179685" evidence="8">
    <location>
        <begin position="23"/>
        <end position="406"/>
    </location>
</feature>
<keyword evidence="3 7" id="KW-0479">Metal-binding</keyword>
<dbReference type="InterPro" id="IPR036909">
    <property type="entry name" value="Cyt_c-like_dom_sf"/>
</dbReference>
<dbReference type="Gene3D" id="1.10.760.10">
    <property type="entry name" value="Cytochrome c-like domain"/>
    <property type="match status" value="2"/>
</dbReference>
<dbReference type="GO" id="GO:0020037">
    <property type="term" value="F:heme binding"/>
    <property type="evidence" value="ECO:0007669"/>
    <property type="project" value="InterPro"/>
</dbReference>
<organism evidence="10 11">
    <name type="scientific">Nitrosomonas communis</name>
    <dbReference type="NCBI Taxonomy" id="44574"/>
    <lineage>
        <taxon>Bacteria</taxon>
        <taxon>Pseudomonadati</taxon>
        <taxon>Pseudomonadota</taxon>
        <taxon>Betaproteobacteria</taxon>
        <taxon>Nitrosomonadales</taxon>
        <taxon>Nitrosomonadaceae</taxon>
        <taxon>Nitrosomonas</taxon>
    </lineage>
</organism>
<evidence type="ECO:0000256" key="3">
    <source>
        <dbReference type="ARBA" id="ARBA00022723"/>
    </source>
</evidence>
<dbReference type="InterPro" id="IPR004852">
    <property type="entry name" value="Di-haem_cyt_c_peroxidsae"/>
</dbReference>
<keyword evidence="5" id="KW-0560">Oxidoreductase</keyword>
<feature type="domain" description="Cytochrome c" evidence="9">
    <location>
        <begin position="216"/>
        <end position="401"/>
    </location>
</feature>
<keyword evidence="2 7" id="KW-0349">Heme</keyword>
<evidence type="ECO:0000256" key="7">
    <source>
        <dbReference type="PROSITE-ProRule" id="PRU00433"/>
    </source>
</evidence>
<name>A0A1H2YZ75_9PROT</name>
<evidence type="ECO:0000256" key="4">
    <source>
        <dbReference type="ARBA" id="ARBA00022729"/>
    </source>
</evidence>
<dbReference type="Pfam" id="PF03150">
    <property type="entry name" value="CCP_MauG"/>
    <property type="match status" value="1"/>
</dbReference>
<dbReference type="GO" id="GO:0004130">
    <property type="term" value="F:cytochrome-c peroxidase activity"/>
    <property type="evidence" value="ECO:0007669"/>
    <property type="project" value="TreeGrafter"/>
</dbReference>
<sequence>MRNTTATIYLIALSLVTATAAAQVLTPIEQLGKDIFFDENLSINANQSCAACHMPEVGWTGPDPAINATGAVYQASIPGRFGNRKPPSSAYATFSPILHYVNEKNEALFIGGNFWNGRATGEKLGNPAADQAQGPFLNPLEQALSTPAGVVERVCGSSYADLFRQVWGWDICDPSKVDTAFDNIARSIAAFEASPESNAFTSKYDYYLKGEARLTKEEKKGLNLFKSKGKCANCHTLDPGPNGEPPLLTDFTYDNVGVPRNPVNPFYTQTDFNPLGDRWIDLGLGEFLASRVDYQDFAEANVGKQKVPTLRNVDKRPDEGFIKAYTHNGYFKSLKGIVHFYNTRDVKPICADPFTTEAEALAQNCWPAPEVPMNVNTHEMGNLHLTEDQEDAIVAFLKTLSDGYQP</sequence>
<evidence type="ECO:0000256" key="2">
    <source>
        <dbReference type="ARBA" id="ARBA00022617"/>
    </source>
</evidence>
<dbReference type="PANTHER" id="PTHR30600:SF10">
    <property type="entry name" value="BLL6722 PROTEIN"/>
    <property type="match status" value="1"/>
</dbReference>
<dbReference type="EMBL" id="FNNH01000061">
    <property type="protein sequence ID" value="SDX10377.1"/>
    <property type="molecule type" value="Genomic_DNA"/>
</dbReference>
<reference evidence="10 11" key="1">
    <citation type="submission" date="2016-10" db="EMBL/GenBank/DDBJ databases">
        <authorList>
            <person name="de Groot N.N."/>
        </authorList>
    </citation>
    <scope>NUCLEOTIDE SEQUENCE [LARGE SCALE GENOMIC DNA]</scope>
    <source>
        <strain evidence="10 11">Nm110</strain>
    </source>
</reference>
<feature type="signal peptide" evidence="8">
    <location>
        <begin position="1"/>
        <end position="22"/>
    </location>
</feature>
<dbReference type="InterPro" id="IPR009056">
    <property type="entry name" value="Cyt_c-like_dom"/>
</dbReference>
<dbReference type="PANTHER" id="PTHR30600">
    <property type="entry name" value="CYTOCHROME C PEROXIDASE-RELATED"/>
    <property type="match status" value="1"/>
</dbReference>
<evidence type="ECO:0000256" key="5">
    <source>
        <dbReference type="ARBA" id="ARBA00023002"/>
    </source>
</evidence>
<dbReference type="GO" id="GO:0030313">
    <property type="term" value="C:cell envelope"/>
    <property type="evidence" value="ECO:0007669"/>
    <property type="project" value="UniProtKB-SubCell"/>
</dbReference>
<keyword evidence="10" id="KW-0575">Peroxidase</keyword>